<accession>A0A2W4WCS4</accession>
<reference evidence="1 2" key="2">
    <citation type="submission" date="2018-06" db="EMBL/GenBank/DDBJ databases">
        <title>Metagenomic assembly of (sub)arctic Cyanobacteria and their associated microbiome from non-axenic cultures.</title>
        <authorList>
            <person name="Baurain D."/>
        </authorList>
    </citation>
    <scope>NUCLEOTIDE SEQUENCE [LARGE SCALE GENOMIC DNA]</scope>
    <source>
        <strain evidence="1">ULC027bin1</strain>
    </source>
</reference>
<dbReference type="AlphaFoldDB" id="A0A2W4WCS4"/>
<gene>
    <name evidence="1" type="ORF">DCF15_22935</name>
</gene>
<dbReference type="NCBIfam" id="NF033572">
    <property type="entry name" value="transpos_ISKra4"/>
    <property type="match status" value="1"/>
</dbReference>
<evidence type="ECO:0000313" key="2">
    <source>
        <dbReference type="Proteomes" id="UP000249794"/>
    </source>
</evidence>
<reference evidence="2" key="1">
    <citation type="submission" date="2018-04" db="EMBL/GenBank/DDBJ databases">
        <authorList>
            <person name="Cornet L."/>
        </authorList>
    </citation>
    <scope>NUCLEOTIDE SEQUENCE [LARGE SCALE GENOMIC DNA]</scope>
</reference>
<name>A0A2W4WCS4_9CYAN</name>
<sequence length="425" mass="46910">MGALIVESDAKSVTIQITIPYESTMLSTEESIQSELNEAGVLASGKALEQFDTDGSPLEIEGVRWTSKGQQPKRYQSPYGKVSIERHVYQSAKGGATFCPLEVDSRIVLTSTPRFAKQISHKYAEMSGPRVVSDLKENHGRQVTRSFVQNVAEMVGSIALSQAESWHYQTPKPAAAITTVSIGMDGTCMLMCEDHYREAMVGTISLVDAAGERHHTTYIGASPEYGRASFLARMEHEITHIRGLFPDAHYQGLADGAAENWDFLTPLTETQVLDFYHASGYLKGVAKVLYPRSPTKREDWLTKHCHDLKHEVGAARQILSEMVAIDDAKLGKTSRQTLQATITYFRNHHHQMGYAEANAQNLPIGSGVTEAGCKVIVKSRLCGAGMKWKEAGAAVVLSLRSLSYTQGRWAQFWAKINQYGFSLAF</sequence>
<organism evidence="1 2">
    <name type="scientific">Phormidesmis priestleyi</name>
    <dbReference type="NCBI Taxonomy" id="268141"/>
    <lineage>
        <taxon>Bacteria</taxon>
        <taxon>Bacillati</taxon>
        <taxon>Cyanobacteriota</taxon>
        <taxon>Cyanophyceae</taxon>
        <taxon>Leptolyngbyales</taxon>
        <taxon>Leptolyngbyaceae</taxon>
        <taxon>Phormidesmis</taxon>
    </lineage>
</organism>
<protein>
    <submittedName>
        <fullName evidence="1">ISKra4 family transposase</fullName>
    </submittedName>
</protein>
<dbReference type="Proteomes" id="UP000249794">
    <property type="component" value="Unassembled WGS sequence"/>
</dbReference>
<evidence type="ECO:0000313" key="1">
    <source>
        <dbReference type="EMBL" id="PZO42320.1"/>
    </source>
</evidence>
<proteinExistence type="predicted"/>
<comment type="caution">
    <text evidence="1">The sequence shown here is derived from an EMBL/GenBank/DDBJ whole genome shotgun (WGS) entry which is preliminary data.</text>
</comment>
<dbReference type="EMBL" id="QBMP01000427">
    <property type="protein sequence ID" value="PZO42320.1"/>
    <property type="molecule type" value="Genomic_DNA"/>
</dbReference>